<dbReference type="InterPro" id="IPR006330">
    <property type="entry name" value="Ado/ade_deaminase"/>
</dbReference>
<dbReference type="GO" id="GO:0006154">
    <property type="term" value="P:adenosine catabolic process"/>
    <property type="evidence" value="ECO:0007669"/>
    <property type="project" value="TreeGrafter"/>
</dbReference>
<evidence type="ECO:0000313" key="9">
    <source>
        <dbReference type="EMBL" id="QGF22519.1"/>
    </source>
</evidence>
<gene>
    <name evidence="9" type="ORF">Rai3103_01130</name>
</gene>
<feature type="domain" description="Adenosine deaminase" evidence="8">
    <location>
        <begin position="114"/>
        <end position="360"/>
    </location>
</feature>
<feature type="region of interest" description="Disordered" evidence="7">
    <location>
        <begin position="41"/>
        <end position="115"/>
    </location>
</feature>
<feature type="compositionally biased region" description="Gly residues" evidence="7">
    <location>
        <begin position="101"/>
        <end position="111"/>
    </location>
</feature>
<dbReference type="EC" id="3.5.4.4" evidence="3"/>
<comment type="similarity">
    <text evidence="2">Belongs to the metallo-dependent hydrolases superfamily. Adenosine and AMP deaminases family.</text>
</comment>
<dbReference type="AlphaFoldDB" id="A0A5Q2F6S4"/>
<evidence type="ECO:0000256" key="3">
    <source>
        <dbReference type="ARBA" id="ARBA00012784"/>
    </source>
</evidence>
<organism evidence="9 10">
    <name type="scientific">Raineyella fluvialis</name>
    <dbReference type="NCBI Taxonomy" id="2662261"/>
    <lineage>
        <taxon>Bacteria</taxon>
        <taxon>Bacillati</taxon>
        <taxon>Actinomycetota</taxon>
        <taxon>Actinomycetes</taxon>
        <taxon>Propionibacteriales</taxon>
        <taxon>Propionibacteriaceae</taxon>
        <taxon>Raineyella</taxon>
    </lineage>
</organism>
<feature type="region of interest" description="Disordered" evidence="7">
    <location>
        <begin position="1"/>
        <end position="27"/>
    </location>
</feature>
<proteinExistence type="inferred from homology"/>
<name>A0A5Q2F6S4_9ACTN</name>
<dbReference type="Proteomes" id="UP000386847">
    <property type="component" value="Chromosome"/>
</dbReference>
<reference evidence="9 10" key="1">
    <citation type="submission" date="2019-10" db="EMBL/GenBank/DDBJ databases">
        <title>Genomic analysis of Raineyella sp. CBA3103.</title>
        <authorList>
            <person name="Roh S.W."/>
        </authorList>
    </citation>
    <scope>NUCLEOTIDE SEQUENCE [LARGE SCALE GENOMIC DNA]</scope>
    <source>
        <strain evidence="9 10">CBA3103</strain>
    </source>
</reference>
<accession>A0A5Q2F6S4</accession>
<dbReference type="InterPro" id="IPR001365">
    <property type="entry name" value="A_deaminase_dom"/>
</dbReference>
<dbReference type="PANTHER" id="PTHR11409:SF43">
    <property type="entry name" value="ADENOSINE DEAMINASE"/>
    <property type="match status" value="1"/>
</dbReference>
<dbReference type="SUPFAM" id="SSF51556">
    <property type="entry name" value="Metallo-dependent hydrolases"/>
    <property type="match status" value="1"/>
</dbReference>
<feature type="compositionally biased region" description="Basic and acidic residues" evidence="7">
    <location>
        <begin position="50"/>
        <end position="59"/>
    </location>
</feature>
<sequence>MRGVRPGVIPRAGGRRTPGGVRLRRRSGDVPDALWSLPAVAGGARRPRHAGAERGRADSADGTPAAGLRLGRPGPDRDGAEGGIGVAGEGGREAGASDGRASGGRASGGLASGRWAPEQHLRRGLSLSAAVTAVGRGLKDGMAAARRDGHPIIVRQLLTAMRHADRGLEIAELTARHEEDLVAGFDIAGAEDGFPPSRQLDAFRFLEREGIPYTIHAGEAVGPESVQEAVEVCHAQRIGHGVRLIEDIDLSGAEPVLGETAALVRSRRIPLEVCPSSNLQTGVAASLAEHPVDRLHRLGFEVTISCDNRLVSRTTLSREYALLVETFGWTLDDVRATVDRAVRAAFVDDDTKERIAGHVAHTWPH</sequence>
<dbReference type="GO" id="GO:0004000">
    <property type="term" value="F:adenosine deaminase activity"/>
    <property type="evidence" value="ECO:0007669"/>
    <property type="project" value="UniProtKB-ARBA"/>
</dbReference>
<protein>
    <recommendedName>
        <fullName evidence="3">adenosine deaminase</fullName>
        <ecNumber evidence="3">3.5.4.4</ecNumber>
    </recommendedName>
</protein>
<keyword evidence="4" id="KW-0479">Metal-binding</keyword>
<dbReference type="Gene3D" id="3.20.20.140">
    <property type="entry name" value="Metal-dependent hydrolases"/>
    <property type="match status" value="1"/>
</dbReference>
<evidence type="ECO:0000256" key="1">
    <source>
        <dbReference type="ARBA" id="ARBA00001947"/>
    </source>
</evidence>
<dbReference type="EMBL" id="CP045725">
    <property type="protein sequence ID" value="QGF22519.1"/>
    <property type="molecule type" value="Genomic_DNA"/>
</dbReference>
<evidence type="ECO:0000313" key="10">
    <source>
        <dbReference type="Proteomes" id="UP000386847"/>
    </source>
</evidence>
<comment type="cofactor">
    <cofactor evidence="1">
        <name>Zn(2+)</name>
        <dbReference type="ChEBI" id="CHEBI:29105"/>
    </cofactor>
</comment>
<keyword evidence="6" id="KW-0862">Zinc</keyword>
<keyword evidence="5" id="KW-0378">Hydrolase</keyword>
<keyword evidence="10" id="KW-1185">Reference proteome</keyword>
<evidence type="ECO:0000256" key="2">
    <source>
        <dbReference type="ARBA" id="ARBA00006676"/>
    </source>
</evidence>
<dbReference type="GO" id="GO:0005829">
    <property type="term" value="C:cytosol"/>
    <property type="evidence" value="ECO:0007669"/>
    <property type="project" value="TreeGrafter"/>
</dbReference>
<evidence type="ECO:0000256" key="5">
    <source>
        <dbReference type="ARBA" id="ARBA00022801"/>
    </source>
</evidence>
<dbReference type="PANTHER" id="PTHR11409">
    <property type="entry name" value="ADENOSINE DEAMINASE"/>
    <property type="match status" value="1"/>
</dbReference>
<evidence type="ECO:0000256" key="6">
    <source>
        <dbReference type="ARBA" id="ARBA00022833"/>
    </source>
</evidence>
<evidence type="ECO:0000259" key="8">
    <source>
        <dbReference type="Pfam" id="PF00962"/>
    </source>
</evidence>
<dbReference type="GO" id="GO:0046872">
    <property type="term" value="F:metal ion binding"/>
    <property type="evidence" value="ECO:0007669"/>
    <property type="project" value="UniProtKB-KW"/>
</dbReference>
<dbReference type="InterPro" id="IPR032466">
    <property type="entry name" value="Metal_Hydrolase"/>
</dbReference>
<dbReference type="GO" id="GO:0046103">
    <property type="term" value="P:inosine biosynthetic process"/>
    <property type="evidence" value="ECO:0007669"/>
    <property type="project" value="TreeGrafter"/>
</dbReference>
<dbReference type="KEGG" id="rain:Rai3103_01130"/>
<dbReference type="GO" id="GO:0043103">
    <property type="term" value="P:hypoxanthine salvage"/>
    <property type="evidence" value="ECO:0007669"/>
    <property type="project" value="TreeGrafter"/>
</dbReference>
<dbReference type="Pfam" id="PF00962">
    <property type="entry name" value="A_deaminase"/>
    <property type="match status" value="1"/>
</dbReference>
<evidence type="ECO:0000256" key="7">
    <source>
        <dbReference type="SAM" id="MobiDB-lite"/>
    </source>
</evidence>
<evidence type="ECO:0000256" key="4">
    <source>
        <dbReference type="ARBA" id="ARBA00022723"/>
    </source>
</evidence>